<accession>Q1IJC4</accession>
<keyword evidence="8" id="KW-1185">Reference proteome</keyword>
<feature type="transmembrane region" description="Helical" evidence="6">
    <location>
        <begin position="308"/>
        <end position="338"/>
    </location>
</feature>
<dbReference type="Pfam" id="PF01594">
    <property type="entry name" value="AI-2E_transport"/>
    <property type="match status" value="1"/>
</dbReference>
<dbReference type="PANTHER" id="PTHR21716:SF4">
    <property type="entry name" value="TRANSMEMBRANE PROTEIN 245"/>
    <property type="match status" value="1"/>
</dbReference>
<evidence type="ECO:0000313" key="8">
    <source>
        <dbReference type="Proteomes" id="UP000002432"/>
    </source>
</evidence>
<sequence>MHTKRTTLIFLAVVLVVALAIAWPIVFPFIKPVAFAIVIAVVFNPLYQRLLKRTKRPGTASFLTIIVFITLLAIPASFLVVTATRQAMDVGHRVSETTTAHGGVAPTIERVSAKPLATLGRYLRIPPSELKQRIEDKLNVWAGRMMSQSGALLANLFSLLANSFIALITVFFLFRDGERVIEGMDRVLPITKEQLQRILNGISNSIVANVYGMAAVGAAQGFLTALGLAFCSVSSSILLGLVAAMCSLIPIVGTGLVWVPAAGYLMITGHVGKGIFLLAWGAFVVSSIDNVIRPMVIQGRVQAHPLLILFALLGGVQAFGLIGLFAGPILLSVITVLLQIMLEEIREKDAKALSAQVPAT</sequence>
<keyword evidence="3 6" id="KW-0812">Transmembrane</keyword>
<evidence type="ECO:0000256" key="5">
    <source>
        <dbReference type="ARBA" id="ARBA00023136"/>
    </source>
</evidence>
<dbReference type="PANTHER" id="PTHR21716">
    <property type="entry name" value="TRANSMEMBRANE PROTEIN"/>
    <property type="match status" value="1"/>
</dbReference>
<feature type="transmembrane region" description="Helical" evidence="6">
    <location>
        <begin position="206"/>
        <end position="230"/>
    </location>
</feature>
<name>Q1IJC4_KORVE</name>
<evidence type="ECO:0000256" key="6">
    <source>
        <dbReference type="SAM" id="Phobius"/>
    </source>
</evidence>
<dbReference type="GO" id="GO:0016020">
    <property type="term" value="C:membrane"/>
    <property type="evidence" value="ECO:0007669"/>
    <property type="project" value="UniProtKB-SubCell"/>
</dbReference>
<feature type="transmembrane region" description="Helical" evidence="6">
    <location>
        <begin position="236"/>
        <end position="259"/>
    </location>
</feature>
<evidence type="ECO:0000313" key="7">
    <source>
        <dbReference type="EMBL" id="ABF43026.1"/>
    </source>
</evidence>
<dbReference type="EnsemblBacteria" id="ABF43026">
    <property type="protein sequence ID" value="ABF43026"/>
    <property type="gene ID" value="Acid345_4026"/>
</dbReference>
<evidence type="ECO:0008006" key="9">
    <source>
        <dbReference type="Google" id="ProtNLM"/>
    </source>
</evidence>
<protein>
    <recommendedName>
        <fullName evidence="9">Permease</fullName>
    </recommendedName>
</protein>
<evidence type="ECO:0000256" key="1">
    <source>
        <dbReference type="ARBA" id="ARBA00004141"/>
    </source>
</evidence>
<evidence type="ECO:0000256" key="3">
    <source>
        <dbReference type="ARBA" id="ARBA00022692"/>
    </source>
</evidence>
<keyword evidence="4 6" id="KW-1133">Transmembrane helix</keyword>
<feature type="transmembrane region" description="Helical" evidence="6">
    <location>
        <begin position="271"/>
        <end position="288"/>
    </location>
</feature>
<feature type="transmembrane region" description="Helical" evidence="6">
    <location>
        <begin position="62"/>
        <end position="83"/>
    </location>
</feature>
<keyword evidence="5 6" id="KW-0472">Membrane</keyword>
<organism evidence="7 8">
    <name type="scientific">Koribacter versatilis (strain Ellin345)</name>
    <dbReference type="NCBI Taxonomy" id="204669"/>
    <lineage>
        <taxon>Bacteria</taxon>
        <taxon>Pseudomonadati</taxon>
        <taxon>Acidobacteriota</taxon>
        <taxon>Terriglobia</taxon>
        <taxon>Terriglobales</taxon>
        <taxon>Candidatus Korobacteraceae</taxon>
        <taxon>Candidatus Korobacter</taxon>
    </lineage>
</organism>
<comment type="subcellular location">
    <subcellularLocation>
        <location evidence="1">Membrane</location>
        <topology evidence="1">Multi-pass membrane protein</topology>
    </subcellularLocation>
</comment>
<proteinExistence type="inferred from homology"/>
<dbReference type="InterPro" id="IPR002549">
    <property type="entry name" value="AI-2E-like"/>
</dbReference>
<reference evidence="7 8" key="1">
    <citation type="journal article" date="2009" name="Appl. Environ. Microbiol.">
        <title>Three genomes from the phylum Acidobacteria provide insight into the lifestyles of these microorganisms in soils.</title>
        <authorList>
            <person name="Ward N.L."/>
            <person name="Challacombe J.F."/>
            <person name="Janssen P.H."/>
            <person name="Henrissat B."/>
            <person name="Coutinho P.M."/>
            <person name="Wu M."/>
            <person name="Xie G."/>
            <person name="Haft D.H."/>
            <person name="Sait M."/>
            <person name="Badger J."/>
            <person name="Barabote R.D."/>
            <person name="Bradley B."/>
            <person name="Brettin T.S."/>
            <person name="Brinkac L.M."/>
            <person name="Bruce D."/>
            <person name="Creasy T."/>
            <person name="Daugherty S.C."/>
            <person name="Davidsen T.M."/>
            <person name="DeBoy R.T."/>
            <person name="Detter J.C."/>
            <person name="Dodson R.J."/>
            <person name="Durkin A.S."/>
            <person name="Ganapathy A."/>
            <person name="Gwinn-Giglio M."/>
            <person name="Han C.S."/>
            <person name="Khouri H."/>
            <person name="Kiss H."/>
            <person name="Kothari S.P."/>
            <person name="Madupu R."/>
            <person name="Nelson K.E."/>
            <person name="Nelson W.C."/>
            <person name="Paulsen I."/>
            <person name="Penn K."/>
            <person name="Ren Q."/>
            <person name="Rosovitz M.J."/>
            <person name="Selengut J.D."/>
            <person name="Shrivastava S."/>
            <person name="Sullivan S.A."/>
            <person name="Tapia R."/>
            <person name="Thompson L.S."/>
            <person name="Watkins K.L."/>
            <person name="Yang Q."/>
            <person name="Yu C."/>
            <person name="Zafar N."/>
            <person name="Zhou L."/>
            <person name="Kuske C.R."/>
        </authorList>
    </citation>
    <scope>NUCLEOTIDE SEQUENCE [LARGE SCALE GENOMIC DNA]</scope>
    <source>
        <strain evidence="7 8">Ellin345</strain>
    </source>
</reference>
<evidence type="ECO:0000256" key="2">
    <source>
        <dbReference type="ARBA" id="ARBA00009773"/>
    </source>
</evidence>
<evidence type="ECO:0000256" key="4">
    <source>
        <dbReference type="ARBA" id="ARBA00022989"/>
    </source>
</evidence>
<dbReference type="Proteomes" id="UP000002432">
    <property type="component" value="Chromosome"/>
</dbReference>
<dbReference type="AlphaFoldDB" id="Q1IJC4"/>
<feature type="transmembrane region" description="Helical" evidence="6">
    <location>
        <begin position="32"/>
        <end position="50"/>
    </location>
</feature>
<feature type="transmembrane region" description="Helical" evidence="6">
    <location>
        <begin position="152"/>
        <end position="174"/>
    </location>
</feature>
<dbReference type="RefSeq" id="WP_011524825.1">
    <property type="nucleotide sequence ID" value="NC_008009.1"/>
</dbReference>
<dbReference type="EMBL" id="CP000360">
    <property type="protein sequence ID" value="ABF43026.1"/>
    <property type="molecule type" value="Genomic_DNA"/>
</dbReference>
<dbReference type="HOGENOM" id="CLU_041771_2_1_0"/>
<dbReference type="KEGG" id="aba:Acid345_4026"/>
<dbReference type="eggNOG" id="COG0628">
    <property type="taxonomic scope" value="Bacteria"/>
</dbReference>
<comment type="similarity">
    <text evidence="2">Belongs to the autoinducer-2 exporter (AI-2E) (TC 2.A.86) family.</text>
</comment>
<gene>
    <name evidence="7" type="ordered locus">Acid345_4026</name>
</gene>